<dbReference type="OrthoDB" id="10387253at2759"/>
<evidence type="ECO:0000256" key="1">
    <source>
        <dbReference type="SAM" id="MobiDB-lite"/>
    </source>
</evidence>
<reference evidence="2 3" key="1">
    <citation type="submission" date="2019-06" db="EMBL/GenBank/DDBJ databases">
        <title>Genome Sequence of the Brown Rot Fungal Pathogen Monilinia laxa.</title>
        <authorList>
            <person name="De Miccolis Angelini R.M."/>
            <person name="Landi L."/>
            <person name="Abate D."/>
            <person name="Pollastro S."/>
            <person name="Romanazzi G."/>
            <person name="Faretra F."/>
        </authorList>
    </citation>
    <scope>NUCLEOTIDE SEQUENCE [LARGE SCALE GENOMIC DNA]</scope>
    <source>
        <strain evidence="2 3">Mlax316</strain>
    </source>
</reference>
<feature type="region of interest" description="Disordered" evidence="1">
    <location>
        <begin position="54"/>
        <end position="79"/>
    </location>
</feature>
<protein>
    <submittedName>
        <fullName evidence="2">Uncharacterized protein</fullName>
    </submittedName>
</protein>
<evidence type="ECO:0000313" key="2">
    <source>
        <dbReference type="EMBL" id="KAB8300076.1"/>
    </source>
</evidence>
<accession>A0A5N6KA61</accession>
<sequence>MDHRGTLSTDFVPIHGNEMDLDSCPAAPPGSSNTYDGTTYVPYTNSDSAMDGYDQENDILGPQTDFKDNSKRRYKTKKCKKRSSSNRVAIYTPRNRTENQSQKISPLTAGNQMILDEGTASVESHHLEGDPDYSTDMGSLYWEEFRRPPIAVGIAGYNSNARIQGDGNRILVTKGLVDSFSAFGIDNCISNVHTQADENGNLATEE</sequence>
<dbReference type="EMBL" id="VIGI01000005">
    <property type="protein sequence ID" value="KAB8300076.1"/>
    <property type="molecule type" value="Genomic_DNA"/>
</dbReference>
<name>A0A5N6KA61_MONLA</name>
<dbReference type="AlphaFoldDB" id="A0A5N6KA61"/>
<gene>
    <name evidence="2" type="ORF">EYC80_000309</name>
</gene>
<comment type="caution">
    <text evidence="2">The sequence shown here is derived from an EMBL/GenBank/DDBJ whole genome shotgun (WGS) entry which is preliminary data.</text>
</comment>
<dbReference type="Proteomes" id="UP000326757">
    <property type="component" value="Unassembled WGS sequence"/>
</dbReference>
<proteinExistence type="predicted"/>
<organism evidence="2 3">
    <name type="scientific">Monilinia laxa</name>
    <name type="common">Brown rot fungus</name>
    <name type="synonym">Sclerotinia laxa</name>
    <dbReference type="NCBI Taxonomy" id="61186"/>
    <lineage>
        <taxon>Eukaryota</taxon>
        <taxon>Fungi</taxon>
        <taxon>Dikarya</taxon>
        <taxon>Ascomycota</taxon>
        <taxon>Pezizomycotina</taxon>
        <taxon>Leotiomycetes</taxon>
        <taxon>Helotiales</taxon>
        <taxon>Sclerotiniaceae</taxon>
        <taxon>Monilinia</taxon>
    </lineage>
</organism>
<keyword evidence="3" id="KW-1185">Reference proteome</keyword>
<evidence type="ECO:0000313" key="3">
    <source>
        <dbReference type="Proteomes" id="UP000326757"/>
    </source>
</evidence>